<reference evidence="1 2" key="1">
    <citation type="submission" date="2021-06" db="EMBL/GenBank/DDBJ databases">
        <authorList>
            <person name="Palmer J.M."/>
        </authorList>
    </citation>
    <scope>NUCLEOTIDE SEQUENCE [LARGE SCALE GENOMIC DNA]</scope>
    <source>
        <strain evidence="1 2">CL_MEX2019</strain>
        <tissue evidence="1">Muscle</tissue>
    </source>
</reference>
<gene>
    <name evidence="1" type="ORF">CHARACLAT_030852</name>
</gene>
<accession>A0ABU7E548</accession>
<protein>
    <submittedName>
        <fullName evidence="1">Uncharacterized protein</fullName>
    </submittedName>
</protein>
<comment type="caution">
    <text evidence="1">The sequence shown here is derived from an EMBL/GenBank/DDBJ whole genome shotgun (WGS) entry which is preliminary data.</text>
</comment>
<dbReference type="EMBL" id="JAHUTJ010045749">
    <property type="protein sequence ID" value="MED6282320.1"/>
    <property type="molecule type" value="Genomic_DNA"/>
</dbReference>
<dbReference type="Proteomes" id="UP001352852">
    <property type="component" value="Unassembled WGS sequence"/>
</dbReference>
<keyword evidence="2" id="KW-1185">Reference proteome</keyword>
<proteinExistence type="predicted"/>
<organism evidence="1 2">
    <name type="scientific">Characodon lateralis</name>
    <dbReference type="NCBI Taxonomy" id="208331"/>
    <lineage>
        <taxon>Eukaryota</taxon>
        <taxon>Metazoa</taxon>
        <taxon>Chordata</taxon>
        <taxon>Craniata</taxon>
        <taxon>Vertebrata</taxon>
        <taxon>Euteleostomi</taxon>
        <taxon>Actinopterygii</taxon>
        <taxon>Neopterygii</taxon>
        <taxon>Teleostei</taxon>
        <taxon>Neoteleostei</taxon>
        <taxon>Acanthomorphata</taxon>
        <taxon>Ovalentaria</taxon>
        <taxon>Atherinomorphae</taxon>
        <taxon>Cyprinodontiformes</taxon>
        <taxon>Goodeidae</taxon>
        <taxon>Characodon</taxon>
    </lineage>
</organism>
<evidence type="ECO:0000313" key="2">
    <source>
        <dbReference type="Proteomes" id="UP001352852"/>
    </source>
</evidence>
<evidence type="ECO:0000313" key="1">
    <source>
        <dbReference type="EMBL" id="MED6282320.1"/>
    </source>
</evidence>
<sequence>MGSIALLQAPQPKLQKFHYLHQPRNLGSKHFKSAEKIIDHFYLTFNYSYLSSPALSGTGSRGQHTQQRRTEVPLPRHLLQLLRTEPKVFPGQLRDIVPPACPGLPPGPPPVGTCLEHLQRKDARWHPI</sequence>
<name>A0ABU7E548_9TELE</name>